<accession>A0A7W7YPM8</accession>
<dbReference type="RefSeq" id="WP_184212034.1">
    <property type="nucleotide sequence ID" value="NZ_JACHIF010000010.1"/>
</dbReference>
<dbReference type="InterPro" id="IPR002686">
    <property type="entry name" value="Transposase_17"/>
</dbReference>
<evidence type="ECO:0000259" key="1">
    <source>
        <dbReference type="SMART" id="SM01321"/>
    </source>
</evidence>
<dbReference type="InterPro" id="IPR036515">
    <property type="entry name" value="Transposase_17_sf"/>
</dbReference>
<dbReference type="InterPro" id="IPR052715">
    <property type="entry name" value="RAYT_transposase"/>
</dbReference>
<evidence type="ECO:0000313" key="2">
    <source>
        <dbReference type="EMBL" id="MBB5039867.1"/>
    </source>
</evidence>
<dbReference type="SUPFAM" id="SSF143422">
    <property type="entry name" value="Transposase IS200-like"/>
    <property type="match status" value="1"/>
</dbReference>
<name>A0A7W7YPM8_9BACT</name>
<gene>
    <name evidence="2" type="ORF">HNQ64_004145</name>
</gene>
<dbReference type="PANTHER" id="PTHR36966">
    <property type="entry name" value="REP-ASSOCIATED TYROSINE TRANSPOSASE"/>
    <property type="match status" value="1"/>
</dbReference>
<dbReference type="Gene3D" id="3.30.70.1290">
    <property type="entry name" value="Transposase IS200-like"/>
    <property type="match status" value="1"/>
</dbReference>
<keyword evidence="3" id="KW-1185">Reference proteome</keyword>
<reference evidence="2 3" key="1">
    <citation type="submission" date="2020-08" db="EMBL/GenBank/DDBJ databases">
        <title>Genomic Encyclopedia of Type Strains, Phase IV (KMG-IV): sequencing the most valuable type-strain genomes for metagenomic binning, comparative biology and taxonomic classification.</title>
        <authorList>
            <person name="Goeker M."/>
        </authorList>
    </citation>
    <scope>NUCLEOTIDE SEQUENCE [LARGE SCALE GENOMIC DNA]</scope>
    <source>
        <strain evidence="2 3">DSM 12251</strain>
    </source>
</reference>
<comment type="caution">
    <text evidence="2">The sequence shown here is derived from an EMBL/GenBank/DDBJ whole genome shotgun (WGS) entry which is preliminary data.</text>
</comment>
<dbReference type="Proteomes" id="UP000534294">
    <property type="component" value="Unassembled WGS sequence"/>
</dbReference>
<dbReference type="SMART" id="SM01321">
    <property type="entry name" value="Y1_Tnp"/>
    <property type="match status" value="1"/>
</dbReference>
<dbReference type="GO" id="GO:0006313">
    <property type="term" value="P:DNA transposition"/>
    <property type="evidence" value="ECO:0007669"/>
    <property type="project" value="InterPro"/>
</dbReference>
<dbReference type="EMBL" id="JACHIF010000010">
    <property type="protein sequence ID" value="MBB5039867.1"/>
    <property type="molecule type" value="Genomic_DNA"/>
</dbReference>
<dbReference type="GO" id="GO:0043565">
    <property type="term" value="F:sequence-specific DNA binding"/>
    <property type="evidence" value="ECO:0007669"/>
    <property type="project" value="TreeGrafter"/>
</dbReference>
<protein>
    <submittedName>
        <fullName evidence="2">REP element-mobilizing transposase RayT</fullName>
    </submittedName>
</protein>
<organism evidence="2 3">
    <name type="scientific">Prosthecobacter dejongeii</name>
    <dbReference type="NCBI Taxonomy" id="48465"/>
    <lineage>
        <taxon>Bacteria</taxon>
        <taxon>Pseudomonadati</taxon>
        <taxon>Verrucomicrobiota</taxon>
        <taxon>Verrucomicrobiia</taxon>
        <taxon>Verrucomicrobiales</taxon>
        <taxon>Verrucomicrobiaceae</taxon>
        <taxon>Prosthecobacter</taxon>
    </lineage>
</organism>
<dbReference type="Pfam" id="PF01797">
    <property type="entry name" value="Y1_Tnp"/>
    <property type="match status" value="1"/>
</dbReference>
<feature type="domain" description="Transposase IS200-like" evidence="1">
    <location>
        <begin position="54"/>
        <end position="201"/>
    </location>
</feature>
<dbReference type="AlphaFoldDB" id="A0A7W7YPM8"/>
<dbReference type="GO" id="GO:0004803">
    <property type="term" value="F:transposase activity"/>
    <property type="evidence" value="ECO:0007669"/>
    <property type="project" value="InterPro"/>
</dbReference>
<evidence type="ECO:0000313" key="3">
    <source>
        <dbReference type="Proteomes" id="UP000534294"/>
    </source>
</evidence>
<proteinExistence type="predicted"/>
<sequence>MQRIPQSQEGVPHRPKLRETVKNQREHCLNPDQAEQMLGFRGWNERGYIPHRDEPGLTQFVTFRLGDSFPAELQHEWETIFQLEDERERRLQLESWIDLGLGAWHLQDKGVAEMVYQTLRHFDGQRYHLRAFTLMPNHVHVLFEVTTVPMHQVIKSWKQYSSNRANQLLGRTGTFWQADYWDTYMRDAEHEARTIRYIRNNPVKAGLVTDWKQWPWTYLANEP</sequence>
<dbReference type="NCBIfam" id="NF047646">
    <property type="entry name" value="REP_Tyr_transpos"/>
    <property type="match status" value="1"/>
</dbReference>
<dbReference type="PANTHER" id="PTHR36966:SF1">
    <property type="entry name" value="REP-ASSOCIATED TYROSINE TRANSPOSASE"/>
    <property type="match status" value="1"/>
</dbReference>